<feature type="region of interest" description="Disordered" evidence="2">
    <location>
        <begin position="1"/>
        <end position="159"/>
    </location>
</feature>
<evidence type="ECO:0000256" key="2">
    <source>
        <dbReference type="SAM" id="MobiDB-lite"/>
    </source>
</evidence>
<feature type="compositionally biased region" description="Acidic residues" evidence="2">
    <location>
        <begin position="485"/>
        <end position="509"/>
    </location>
</feature>
<feature type="compositionally biased region" description="Polar residues" evidence="2">
    <location>
        <begin position="727"/>
        <end position="736"/>
    </location>
</feature>
<dbReference type="Proteomes" id="UP000777482">
    <property type="component" value="Unassembled WGS sequence"/>
</dbReference>
<feature type="compositionally biased region" description="Polar residues" evidence="2">
    <location>
        <begin position="446"/>
        <end position="455"/>
    </location>
</feature>
<feature type="compositionally biased region" description="Low complexity" evidence="2">
    <location>
        <begin position="364"/>
        <end position="375"/>
    </location>
</feature>
<proteinExistence type="predicted"/>
<feature type="coiled-coil region" evidence="1">
    <location>
        <begin position="205"/>
        <end position="232"/>
    </location>
</feature>
<keyword evidence="4" id="KW-1185">Reference proteome</keyword>
<dbReference type="AlphaFoldDB" id="A0A9P6VYF1"/>
<accession>A0A9P6VYF1</accession>
<feature type="compositionally biased region" description="Basic and acidic residues" evidence="2">
    <location>
        <begin position="382"/>
        <end position="419"/>
    </location>
</feature>
<feature type="compositionally biased region" description="Low complexity" evidence="2">
    <location>
        <begin position="111"/>
        <end position="135"/>
    </location>
</feature>
<evidence type="ECO:0008006" key="5">
    <source>
        <dbReference type="Google" id="ProtNLM"/>
    </source>
</evidence>
<dbReference type="OrthoDB" id="2555515at2759"/>
<protein>
    <recommendedName>
        <fullName evidence="5">Something about silencing protein 4 domain-containing protein</fullName>
    </recommendedName>
</protein>
<gene>
    <name evidence="3" type="ORF">C6P46_006291</name>
</gene>
<organism evidence="3 4">
    <name type="scientific">Rhodotorula mucilaginosa</name>
    <name type="common">Yeast</name>
    <name type="synonym">Rhodotorula rubra</name>
    <dbReference type="NCBI Taxonomy" id="5537"/>
    <lineage>
        <taxon>Eukaryota</taxon>
        <taxon>Fungi</taxon>
        <taxon>Dikarya</taxon>
        <taxon>Basidiomycota</taxon>
        <taxon>Pucciniomycotina</taxon>
        <taxon>Microbotryomycetes</taxon>
        <taxon>Sporidiobolales</taxon>
        <taxon>Sporidiobolaceae</taxon>
        <taxon>Rhodotorula</taxon>
    </lineage>
</organism>
<reference evidence="3 4" key="1">
    <citation type="submission" date="2020-11" db="EMBL/GenBank/DDBJ databases">
        <title>Kefir isolates.</title>
        <authorList>
            <person name="Marcisauskas S."/>
            <person name="Kim Y."/>
            <person name="Blasche S."/>
        </authorList>
    </citation>
    <scope>NUCLEOTIDE SEQUENCE [LARGE SCALE GENOMIC DNA]</scope>
    <source>
        <strain evidence="3 4">KR</strain>
    </source>
</reference>
<feature type="region of interest" description="Disordered" evidence="2">
    <location>
        <begin position="562"/>
        <end position="582"/>
    </location>
</feature>
<feature type="compositionally biased region" description="Low complexity" evidence="2">
    <location>
        <begin position="1"/>
        <end position="17"/>
    </location>
</feature>
<feature type="compositionally biased region" description="Basic and acidic residues" evidence="2">
    <location>
        <begin position="137"/>
        <end position="151"/>
    </location>
</feature>
<feature type="region of interest" description="Disordered" evidence="2">
    <location>
        <begin position="686"/>
        <end position="744"/>
    </location>
</feature>
<name>A0A9P6VYF1_RHOMI</name>
<feature type="compositionally biased region" description="Low complexity" evidence="2">
    <location>
        <begin position="510"/>
        <end position="539"/>
    </location>
</feature>
<feature type="compositionally biased region" description="Polar residues" evidence="2">
    <location>
        <begin position="341"/>
        <end position="357"/>
    </location>
</feature>
<sequence length="744" mass="79316">MSLEAVVQLPVAAAAPPSSKALGKRRLDDDQPAPSPAGAAPHQEPQPTLAHAVQKRERRVTRSSRGQAAAEPNSPGNSTDGEGHGQPRYLPARTRIRLVSKQPRDLVPYQTSSTSTTAAAAAANLTFSSSSSSATPNHKEAGSQESIKAEEGTAAQAPPAVKPLFRLLDETELLPPRGTRHAAAEIDTSDAFYHRLHRYPEVLEKRAARLERERLIHERSKLINELEELRGRTWVYAGTSAGGRAEAERQRRIKAMGEKLARYDALLPNQPRKSNFLNLAGAGAVPGPSNPAASNAGGRDTRTASPSLHAPVPTRPRPFSSHAASRPAESNPNAPHGRPSTPVSAASVSDSNGNKTTIRIKFGPPSTTAIPTTATNNHPSAARRDGGYDLDRYTVKGELRKGPKRDRKAERERAEERRKLGLKPRSSIDKATRAPLQLRAGGSVSPAVSTTTPATNAGGAKVLPPNRSPAKRVRRSSRAGVSYAETDDDEDEQDDEEEEVDELDDDEDAAMAGDDAANARQGTSNPNAAAAAAAPPARAKLVRKRLPDSFFHSVALRDAVMASHGPKGSNGTSNDDAAAAAPRRRASSRVLYAFGQRLPDQALVRQVEFEPHGGVSNDAWDDEEGHSQTTLEEMVRLRMERLGEEAVVLGGHVLPKSAVDAWSKDPLHVSPLTAYQELHPNASEAPLTAEEGSSHVATPLPPAQPEMVAADTPLRAVSPELMVDPPSNVTPSSATWAQPKPVAS</sequence>
<evidence type="ECO:0000256" key="1">
    <source>
        <dbReference type="SAM" id="Coils"/>
    </source>
</evidence>
<evidence type="ECO:0000313" key="4">
    <source>
        <dbReference type="Proteomes" id="UP000777482"/>
    </source>
</evidence>
<feature type="region of interest" description="Disordered" evidence="2">
    <location>
        <begin position="277"/>
        <end position="539"/>
    </location>
</feature>
<evidence type="ECO:0000313" key="3">
    <source>
        <dbReference type="EMBL" id="KAG0657637.1"/>
    </source>
</evidence>
<keyword evidence="1" id="KW-0175">Coiled coil</keyword>
<comment type="caution">
    <text evidence="3">The sequence shown here is derived from an EMBL/GenBank/DDBJ whole genome shotgun (WGS) entry which is preliminary data.</text>
</comment>
<dbReference type="EMBL" id="PUHQ01000078">
    <property type="protein sequence ID" value="KAG0657637.1"/>
    <property type="molecule type" value="Genomic_DNA"/>
</dbReference>